<gene>
    <name evidence="4" type="ORF">AOABALHP_00007</name>
    <name evidence="5" type="ORF">APHJHCDA_00007</name>
    <name evidence="6" type="ORF">BLHHIOMN_00008</name>
    <name evidence="1" type="ORF">CIDILJJO_00007</name>
    <name evidence="7" type="ORF">HCNPNIIG_00006</name>
    <name evidence="2" type="ORF">INBEEEIC_00008</name>
    <name evidence="3" type="ORF">LBOOMNCC_00025</name>
</gene>
<evidence type="ECO:0000313" key="1">
    <source>
        <dbReference type="EMBL" id="QNO41460.1"/>
    </source>
</evidence>
<dbReference type="AlphaFoldDB" id="A0A7G9Y0C6"/>
<organism evidence="1">
    <name type="scientific">Candidatus Methanogaster sp. ANME-2c ERB4</name>
    <dbReference type="NCBI Taxonomy" id="2759911"/>
    <lineage>
        <taxon>Archaea</taxon>
        <taxon>Methanobacteriati</taxon>
        <taxon>Methanobacteriota</taxon>
        <taxon>Stenosarchaea group</taxon>
        <taxon>Methanomicrobia</taxon>
        <taxon>Methanosarcinales</taxon>
        <taxon>ANME-2 cluster</taxon>
        <taxon>Candidatus Methanogasteraceae</taxon>
        <taxon>Candidatus Methanogaster</taxon>
    </lineage>
</organism>
<sequence>MCLIQSADAAGILDRAIKIIAAAADTPTWQMRAGERWLRKGRQEVEV</sequence>
<dbReference type="EMBL" id="MT630742">
    <property type="protein sequence ID" value="QNO42472.1"/>
    <property type="molecule type" value="Genomic_DNA"/>
</dbReference>
<evidence type="ECO:0000313" key="5">
    <source>
        <dbReference type="EMBL" id="QNO42790.1"/>
    </source>
</evidence>
<dbReference type="EMBL" id="MT630767">
    <property type="protein sequence ID" value="QNO42790.1"/>
    <property type="molecule type" value="Genomic_DNA"/>
</dbReference>
<protein>
    <submittedName>
        <fullName evidence="1">Uncharacterized protein</fullName>
    </submittedName>
</protein>
<evidence type="ECO:0000313" key="3">
    <source>
        <dbReference type="EMBL" id="QNO42472.1"/>
    </source>
</evidence>
<evidence type="ECO:0000313" key="6">
    <source>
        <dbReference type="EMBL" id="QNO43413.1"/>
    </source>
</evidence>
<dbReference type="EMBL" id="MT630757">
    <property type="protein sequence ID" value="QNO42704.1"/>
    <property type="molecule type" value="Genomic_DNA"/>
</dbReference>
<reference evidence="1" key="1">
    <citation type="submission" date="2020-06" db="EMBL/GenBank/DDBJ databases">
        <title>Unique genomic features of the anaerobic methanotrophic archaea.</title>
        <authorList>
            <person name="Chadwick G.L."/>
            <person name="Skennerton C.T."/>
            <person name="Laso-Perez R."/>
            <person name="Leu A.O."/>
            <person name="Speth D.R."/>
            <person name="Yu H."/>
            <person name="Morgan-Lang C."/>
            <person name="Hatzenpichler R."/>
            <person name="Goudeau D."/>
            <person name="Malmstrom R."/>
            <person name="Brazelton W.J."/>
            <person name="Woyke T."/>
            <person name="Hallam S.J."/>
            <person name="Tyson G.W."/>
            <person name="Wegener G."/>
            <person name="Boetius A."/>
            <person name="Orphan V."/>
        </authorList>
    </citation>
    <scope>NUCLEOTIDE SEQUENCE</scope>
</reference>
<evidence type="ECO:0000313" key="4">
    <source>
        <dbReference type="EMBL" id="QNO42704.1"/>
    </source>
</evidence>
<evidence type="ECO:0000313" key="2">
    <source>
        <dbReference type="EMBL" id="QNO42106.1"/>
    </source>
</evidence>
<accession>A0A7G9Y0C6</accession>
<dbReference type="EMBL" id="MT631129">
    <property type="protein sequence ID" value="QNO45525.1"/>
    <property type="molecule type" value="Genomic_DNA"/>
</dbReference>
<dbReference type="EMBL" id="MT630643">
    <property type="protein sequence ID" value="QNO41460.1"/>
    <property type="molecule type" value="Genomic_DNA"/>
</dbReference>
<dbReference type="EMBL" id="MT630708">
    <property type="protein sequence ID" value="QNO42106.1"/>
    <property type="molecule type" value="Genomic_DNA"/>
</dbReference>
<dbReference type="EMBL" id="MT630819">
    <property type="protein sequence ID" value="QNO43413.1"/>
    <property type="molecule type" value="Genomic_DNA"/>
</dbReference>
<evidence type="ECO:0000313" key="7">
    <source>
        <dbReference type="EMBL" id="QNO45525.1"/>
    </source>
</evidence>
<name>A0A7G9Y0C6_9EURY</name>
<proteinExistence type="predicted"/>